<dbReference type="InterPro" id="IPR008179">
    <property type="entry name" value="HisE"/>
</dbReference>
<dbReference type="CDD" id="cd11534">
    <property type="entry name" value="NTP-PPase_HisIE_like"/>
    <property type="match status" value="1"/>
</dbReference>
<accession>A0A0W8F476</accession>
<keyword evidence="6 9" id="KW-0378">Hydrolase</keyword>
<dbReference type="PANTHER" id="PTHR42945">
    <property type="entry name" value="HISTIDINE BIOSYNTHESIS BIFUNCTIONAL PROTEIN"/>
    <property type="match status" value="1"/>
</dbReference>
<evidence type="ECO:0000256" key="5">
    <source>
        <dbReference type="ARBA" id="ARBA00022741"/>
    </source>
</evidence>
<evidence type="ECO:0000256" key="4">
    <source>
        <dbReference type="ARBA" id="ARBA00022605"/>
    </source>
</evidence>
<name>A0A0W8F476_9ZZZZ</name>
<evidence type="ECO:0000256" key="6">
    <source>
        <dbReference type="ARBA" id="ARBA00022801"/>
    </source>
</evidence>
<dbReference type="SUPFAM" id="SSF101386">
    <property type="entry name" value="all-alpha NTP pyrophosphatases"/>
    <property type="match status" value="1"/>
</dbReference>
<dbReference type="PANTHER" id="PTHR42945:SF1">
    <property type="entry name" value="HISTIDINE BIOSYNTHESIS BIFUNCTIONAL PROTEIN HIS7"/>
    <property type="match status" value="1"/>
</dbReference>
<evidence type="ECO:0000313" key="9">
    <source>
        <dbReference type="EMBL" id="KUG15663.1"/>
    </source>
</evidence>
<dbReference type="HAMAP" id="MF_01020">
    <property type="entry name" value="HisE"/>
    <property type="match status" value="1"/>
</dbReference>
<evidence type="ECO:0000256" key="8">
    <source>
        <dbReference type="ARBA" id="ARBA00023102"/>
    </source>
</evidence>
<dbReference type="Gene3D" id="1.10.287.1080">
    <property type="entry name" value="MazG-like"/>
    <property type="match status" value="1"/>
</dbReference>
<organism evidence="9">
    <name type="scientific">hydrocarbon metagenome</name>
    <dbReference type="NCBI Taxonomy" id="938273"/>
    <lineage>
        <taxon>unclassified sequences</taxon>
        <taxon>metagenomes</taxon>
        <taxon>ecological metagenomes</taxon>
    </lineage>
</organism>
<reference evidence="9" key="1">
    <citation type="journal article" date="2015" name="Proc. Natl. Acad. Sci. U.S.A.">
        <title>Networks of energetic and metabolic interactions define dynamics in microbial communities.</title>
        <authorList>
            <person name="Embree M."/>
            <person name="Liu J.K."/>
            <person name="Al-Bassam M.M."/>
            <person name="Zengler K."/>
        </authorList>
    </citation>
    <scope>NUCLEOTIDE SEQUENCE</scope>
</reference>
<dbReference type="AlphaFoldDB" id="A0A0W8F476"/>
<evidence type="ECO:0000256" key="2">
    <source>
        <dbReference type="ARBA" id="ARBA00005204"/>
    </source>
</evidence>
<evidence type="ECO:0000256" key="1">
    <source>
        <dbReference type="ARBA" id="ARBA00001460"/>
    </source>
</evidence>
<comment type="pathway">
    <text evidence="2">Amino-acid biosynthesis; L-histidine biosynthesis; L-histidine from 5-phospho-alpha-D-ribose 1-diphosphate: step 2/9.</text>
</comment>
<dbReference type="GO" id="GO:0004636">
    <property type="term" value="F:phosphoribosyl-ATP diphosphatase activity"/>
    <property type="evidence" value="ECO:0007669"/>
    <property type="project" value="UniProtKB-EC"/>
</dbReference>
<comment type="caution">
    <text evidence="9">The sequence shown here is derived from an EMBL/GenBank/DDBJ whole genome shotgun (WGS) entry which is preliminary data.</text>
</comment>
<comment type="catalytic activity">
    <reaction evidence="1">
        <text>1-(5-phospho-beta-D-ribosyl)-ATP + H2O = 1-(5-phospho-beta-D-ribosyl)-5'-AMP + diphosphate + H(+)</text>
        <dbReference type="Rhea" id="RHEA:22828"/>
        <dbReference type="ChEBI" id="CHEBI:15377"/>
        <dbReference type="ChEBI" id="CHEBI:15378"/>
        <dbReference type="ChEBI" id="CHEBI:33019"/>
        <dbReference type="ChEBI" id="CHEBI:59457"/>
        <dbReference type="ChEBI" id="CHEBI:73183"/>
        <dbReference type="EC" id="3.6.1.31"/>
    </reaction>
</comment>
<gene>
    <name evidence="9" type="ORF">ASZ90_014679</name>
</gene>
<keyword evidence="4" id="KW-0028">Amino-acid biosynthesis</keyword>
<dbReference type="EMBL" id="LNQE01001541">
    <property type="protein sequence ID" value="KUG15663.1"/>
    <property type="molecule type" value="Genomic_DNA"/>
</dbReference>
<keyword evidence="5" id="KW-0547">Nucleotide-binding</keyword>
<evidence type="ECO:0000256" key="7">
    <source>
        <dbReference type="ARBA" id="ARBA00022840"/>
    </source>
</evidence>
<keyword evidence="8" id="KW-0368">Histidine biosynthesis</keyword>
<dbReference type="Pfam" id="PF01503">
    <property type="entry name" value="PRA-PH"/>
    <property type="match status" value="1"/>
</dbReference>
<protein>
    <recommendedName>
        <fullName evidence="3">phosphoribosyl-ATP diphosphatase</fullName>
        <ecNumber evidence="3">3.6.1.31</ecNumber>
    </recommendedName>
</protein>
<keyword evidence="7" id="KW-0067">ATP-binding</keyword>
<evidence type="ECO:0000256" key="3">
    <source>
        <dbReference type="ARBA" id="ARBA00012414"/>
    </source>
</evidence>
<dbReference type="InterPro" id="IPR021130">
    <property type="entry name" value="PRib-ATP_PPHydrolase-like"/>
</dbReference>
<dbReference type="GO" id="GO:0000105">
    <property type="term" value="P:L-histidine biosynthetic process"/>
    <property type="evidence" value="ECO:0007669"/>
    <property type="project" value="UniProtKB-UniPathway"/>
</dbReference>
<dbReference type="UniPathway" id="UPA00031">
    <property type="reaction ID" value="UER00007"/>
</dbReference>
<dbReference type="NCBIfam" id="TIGR03188">
    <property type="entry name" value="histidine_hisI"/>
    <property type="match status" value="1"/>
</dbReference>
<dbReference type="EC" id="3.6.1.31" evidence="3"/>
<sequence length="97" mass="10841">MTGTDILDDLFRVIDDRIRNPSPDSYVSRLISGEKGRDRVLEKIGEEATEFIIAAKNQDPTRVISEAADLQFHLLIALRASGVTLEDVCAELASRRR</sequence>
<dbReference type="GO" id="GO:0005524">
    <property type="term" value="F:ATP binding"/>
    <property type="evidence" value="ECO:0007669"/>
    <property type="project" value="UniProtKB-KW"/>
</dbReference>
<proteinExistence type="inferred from homology"/>